<dbReference type="Gene3D" id="1.20.120.160">
    <property type="entry name" value="HPT domain"/>
    <property type="match status" value="1"/>
</dbReference>
<name>A0A4U8YJV5_9BACT</name>
<keyword evidence="3" id="KW-0808">Transferase</keyword>
<dbReference type="CDD" id="cd00088">
    <property type="entry name" value="HPT"/>
    <property type="match status" value="1"/>
</dbReference>
<dbReference type="SMART" id="SM00073">
    <property type="entry name" value="HPT"/>
    <property type="match status" value="1"/>
</dbReference>
<sequence>MDLKAIGEDLGLEESEFLEIVELFLETAEADITRLKQAIDGHDMQTLTEAAHSLKGSAGNLGFTEIYRLSKEIETAAREHTLDSLGPVLDSIETLKGDIQDALNAKTA</sequence>
<dbReference type="PROSITE" id="PS50894">
    <property type="entry name" value="HPT"/>
    <property type="match status" value="1"/>
</dbReference>
<dbReference type="EMBL" id="CAADHO010000002">
    <property type="protein sequence ID" value="VFQ44075.1"/>
    <property type="molecule type" value="Genomic_DNA"/>
</dbReference>
<keyword evidence="1" id="KW-0597">Phosphoprotein</keyword>
<feature type="modified residue" description="Phosphohistidine" evidence="1">
    <location>
        <position position="52"/>
    </location>
</feature>
<organism evidence="3 4">
    <name type="scientific">Desulfoluna butyratoxydans</name>
    <dbReference type="NCBI Taxonomy" id="231438"/>
    <lineage>
        <taxon>Bacteria</taxon>
        <taxon>Pseudomonadati</taxon>
        <taxon>Thermodesulfobacteriota</taxon>
        <taxon>Desulfobacteria</taxon>
        <taxon>Desulfobacterales</taxon>
        <taxon>Desulfolunaceae</taxon>
        <taxon>Desulfoluna</taxon>
    </lineage>
</organism>
<dbReference type="GO" id="GO:0004672">
    <property type="term" value="F:protein kinase activity"/>
    <property type="evidence" value="ECO:0007669"/>
    <property type="project" value="UniProtKB-ARBA"/>
</dbReference>
<dbReference type="InterPro" id="IPR036641">
    <property type="entry name" value="HPT_dom_sf"/>
</dbReference>
<evidence type="ECO:0000313" key="3">
    <source>
        <dbReference type="EMBL" id="VFQ44075.1"/>
    </source>
</evidence>
<dbReference type="GO" id="GO:0000160">
    <property type="term" value="P:phosphorelay signal transduction system"/>
    <property type="evidence" value="ECO:0007669"/>
    <property type="project" value="InterPro"/>
</dbReference>
<dbReference type="RefSeq" id="WP_180138792.1">
    <property type="nucleotide sequence ID" value="NZ_CAADHO010000002.1"/>
</dbReference>
<dbReference type="Pfam" id="PF01627">
    <property type="entry name" value="Hpt"/>
    <property type="match status" value="1"/>
</dbReference>
<feature type="domain" description="HPt" evidence="2">
    <location>
        <begin position="13"/>
        <end position="106"/>
    </location>
</feature>
<keyword evidence="4" id="KW-1185">Reference proteome</keyword>
<gene>
    <name evidence="3" type="ORF">MSL71_17190</name>
</gene>
<reference evidence="3 4" key="1">
    <citation type="submission" date="2019-03" db="EMBL/GenBank/DDBJ databases">
        <authorList>
            <person name="Nijsse B."/>
        </authorList>
    </citation>
    <scope>NUCLEOTIDE SEQUENCE [LARGE SCALE GENOMIC DNA]</scope>
    <source>
        <strain evidence="3">Desulfoluna butyratoxydans MSL71</strain>
    </source>
</reference>
<dbReference type="AlphaFoldDB" id="A0A4U8YJV5"/>
<evidence type="ECO:0000259" key="2">
    <source>
        <dbReference type="PROSITE" id="PS50894"/>
    </source>
</evidence>
<dbReference type="Proteomes" id="UP000507962">
    <property type="component" value="Unassembled WGS sequence"/>
</dbReference>
<dbReference type="SUPFAM" id="SSF47226">
    <property type="entry name" value="Histidine-containing phosphotransfer domain, HPT domain"/>
    <property type="match status" value="1"/>
</dbReference>
<keyword evidence="3" id="KW-0418">Kinase</keyword>
<dbReference type="InterPro" id="IPR008207">
    <property type="entry name" value="Sig_transdc_His_kin_Hpt_dom"/>
</dbReference>
<evidence type="ECO:0000256" key="1">
    <source>
        <dbReference type="PROSITE-ProRule" id="PRU00110"/>
    </source>
</evidence>
<protein>
    <submittedName>
        <fullName evidence="3">Signal transduction histidine kinase phosphotransfer (Hpt) domain</fullName>
    </submittedName>
</protein>
<accession>A0A4U8YJV5</accession>
<evidence type="ECO:0000313" key="4">
    <source>
        <dbReference type="Proteomes" id="UP000507962"/>
    </source>
</evidence>
<proteinExistence type="predicted"/>